<evidence type="ECO:0000313" key="1">
    <source>
        <dbReference type="EMBL" id="KAL3958319.1"/>
    </source>
</evidence>
<gene>
    <name evidence="1" type="ORF">ACCO45_006481</name>
</gene>
<protein>
    <submittedName>
        <fullName evidence="1">Uncharacterized protein</fullName>
    </submittedName>
</protein>
<accession>A0ACC4DS06</accession>
<dbReference type="Proteomes" id="UP001638806">
    <property type="component" value="Unassembled WGS sequence"/>
</dbReference>
<evidence type="ECO:0000313" key="2">
    <source>
        <dbReference type="Proteomes" id="UP001638806"/>
    </source>
</evidence>
<comment type="caution">
    <text evidence="1">The sequence shown here is derived from an EMBL/GenBank/DDBJ whole genome shotgun (WGS) entry which is preliminary data.</text>
</comment>
<organism evidence="1 2">
    <name type="scientific">Purpureocillium lilacinum</name>
    <name type="common">Paecilomyces lilacinus</name>
    <dbReference type="NCBI Taxonomy" id="33203"/>
    <lineage>
        <taxon>Eukaryota</taxon>
        <taxon>Fungi</taxon>
        <taxon>Dikarya</taxon>
        <taxon>Ascomycota</taxon>
        <taxon>Pezizomycotina</taxon>
        <taxon>Sordariomycetes</taxon>
        <taxon>Hypocreomycetidae</taxon>
        <taxon>Hypocreales</taxon>
        <taxon>Ophiocordycipitaceae</taxon>
        <taxon>Purpureocillium</taxon>
    </lineage>
</organism>
<name>A0ACC4DS06_PURLI</name>
<reference evidence="1" key="1">
    <citation type="submission" date="2024-12" db="EMBL/GenBank/DDBJ databases">
        <title>Comparative genomics and development of molecular markers within Purpureocillium lilacinum and among Purpureocillium species.</title>
        <authorList>
            <person name="Yeh Z.-Y."/>
            <person name="Ni N.-T."/>
            <person name="Lo P.-H."/>
            <person name="Mushyakhwo K."/>
            <person name="Lin C.-F."/>
            <person name="Nai Y.-S."/>
        </authorList>
    </citation>
    <scope>NUCLEOTIDE SEQUENCE</scope>
    <source>
        <strain evidence="1">NCHU-NPUST-175</strain>
    </source>
</reference>
<dbReference type="EMBL" id="JBGNUJ010000006">
    <property type="protein sequence ID" value="KAL3958319.1"/>
    <property type="molecule type" value="Genomic_DNA"/>
</dbReference>
<proteinExistence type="predicted"/>
<keyword evidence="2" id="KW-1185">Reference proteome</keyword>
<sequence>MDAYIEILQTLADGLAVSGDSNGAKALAASTKAAHDQLNCPSLWAPRPRRKAAIDQAASHGQWRGGYLHQGLQDRAVPAVVRHVCGLRLNDAARRAVQNHHAALEDDGAETLKSSREDHQIRQPKGRLESVPKKPPVWHMPQEERFFQRFTRFRSWRPRP</sequence>